<organism evidence="6 7">
    <name type="scientific">Plasmodium yoelii</name>
    <dbReference type="NCBI Taxonomy" id="5861"/>
    <lineage>
        <taxon>Eukaryota</taxon>
        <taxon>Sar</taxon>
        <taxon>Alveolata</taxon>
        <taxon>Apicomplexa</taxon>
        <taxon>Aconoidasida</taxon>
        <taxon>Haemosporida</taxon>
        <taxon>Plasmodiidae</taxon>
        <taxon>Plasmodium</taxon>
        <taxon>Plasmodium (Vinckeia)</taxon>
    </lineage>
</organism>
<keyword evidence="1" id="KW-0175">Coiled coil</keyword>
<feature type="coiled-coil region" evidence="1">
    <location>
        <begin position="2620"/>
        <end position="2647"/>
    </location>
</feature>
<evidence type="ECO:0000313" key="6">
    <source>
        <dbReference type="EMBL" id="CDU15839.1"/>
    </source>
</evidence>
<evidence type="ECO:0000256" key="1">
    <source>
        <dbReference type="SAM" id="Coils"/>
    </source>
</evidence>
<evidence type="ECO:0000256" key="2">
    <source>
        <dbReference type="SAM" id="MobiDB-lite"/>
    </source>
</evidence>
<keyword evidence="3" id="KW-0472">Membrane</keyword>
<keyword evidence="4" id="KW-0732">Signal</keyword>
<proteinExistence type="predicted"/>
<feature type="coiled-coil region" evidence="1">
    <location>
        <begin position="884"/>
        <end position="918"/>
    </location>
</feature>
<dbReference type="VEuPathDB" id="PlasmoDB:Py17XNL_000104671"/>
<sequence>MKKYIYIISLAAFFISFDIICATKIEENKNKNATKLNNYNPYHNLEESDFDNSNFLNEKKYDNKNNSINNEKYIQPHSINNNFLQNKKDINNTKITLYNEYNKTNNIDNFRNFNHEHEKTNNILIENNNSFLQITAISEINKDTLDTVDTIYGVNDNESVLWFFYKLLYSVEYIKKMLSNLNIGLSSEQTKIKTDQNVVINDVRQTNASCYSEKNELINKLGNIHNPFYNFHNDRSIDDYNLYTSSKNNFVNCLKKGFENIKKKTNDIISYEEKLYTDKCKNSSKLKNTTKKPSEFCKNVMNLNVSRKNSWEVPKNNEIISFIDFLIEKLKSNNYPMTLVTKLDFIKKQFEDIKNKHNKHIKICKQEEIVVNKCTNNIDNNNCDKHFNEIKKIAESYSIIFYNYTILENLESVNITYKESLDYFFNSLGKLLINKVDSDGNIIEENDIDNFDLSKPKNNFKLLEGELNGVFENKWNDYKNNKNLDQFKDTMKKIILLIIQYMNEFKGLNDAMTKLKNEGISQKFVINNQIKQKFDKSTYDEKKEGFESSLELAKNWEKKKLEIITELKKKNEETVQLDIKIRELIKQIKDIIEEQKIVNDLKLELNKKIKEITEKIEYIKKAVDLKKEIEKDNVYIDELAKEPPYQITKYIEKKNEIYNTIKSDFDKIYVGDIEQLYNEMFSVVQESNIEHIENKTEILTLKTKIDNVYNKIQNMETETVKSHLKNIETNNKLSETILDIIKYIYGEITNELNKTLEDFKNKEKGLSNKIDEYAKENVQLNVYKSNILEIRKHYNDQINIDNIKEKEAKQNYDQFKEHMKTIPPNENEISKTINEIKIMKDEFLSKVNKYNDFDKVYKEKVESEHNKFTELTNKIKTEVSDEEIKKYENKFNDSKSLINETKKSIEEEYQNINTLKKVDDYIKVCLNTNELITNCHNKQTTLKDKLNQNIKTIKETNSIDKIYTDKFENILTDKKTELETKFTGLSLNNHESNNKELLTYFYDLKANLGKNKENMLYKQFNEKEKAVEDIKKKNVDINKIVSNIEITIYTSIYNINEDTENEIGKSIELLNTKVLEKVKANVTNLNEIKEKLKDYDFQDFGKEKNIKYPDENKIKNDIDTLNQKIDKSIETLTEIKKNSENHIDEIKGQIDKLKKVPNKTMFNEDPKEIEKKIENIVEKIDKKKNIYKEIDKLLNEISKIENDKTSLEKLKNINLSYGKSLGNLFLQQIDEEKKKAEHTIKAMEAYIDDLDNIKKKSQEIEKEMNINMDIKMDIHKEMKALNISHDDYKIYHTTSKNHEEKISDIRKNSLKIIQDFSEESYINDIKKELEKNVLESQNNNTDINQYLSKIENIYNILKLNKIKKIIDKVKEYTDEIEKNNKKINAELSNSEKIITQLKENSSLKECQSKIKSTIDDNYVSECIKNITNLKTYIVNEKNNINTYFKNAEEYNQNVSLNFNNIEMADTKSQYILNIKKNNGTNNTDYNIKELKEHKKKSNVYKDEAGKNTQEIKKNKELFEKYEQEVTVLLNKYYAVELKNKFDKTKNYSEQIIKEIKDAHNTFTSQADKSEKKMNEIKNEQIRIEDEVAKNNKSNKAILDIQLSVEPFKIKFLKIKDLRTKSDDCLKETKDIETKISNLSIDTQETKLIENKNILNTLEKLLESLKNQKKNIEDQKKELDEVNSKIKNIESNVNQHKKNYEIGIVEKINEIAKANKDQIESTQKLIIPTIKNLISPFKANDLEGIDTNKNLGKYNTEMNNIYEEFIKSYDLITHYLETVSKEPITYEQIKNKRITAQNELLTNIKNVNKAKSYLDDIEANEFDRIVTHFKNKLNDVNDKFTNEYSKVNKGFDNISNSINNVKKSTDENLLLNILNQTKEMYANIVSKKYYSYKYEAENIFINIPKLANSLNIQIKSSSGIDLFKNINIAILPYLDSQKKDTLTFIPSPQKTSETYTKISDSYNTLLDILKRSQELQKKEQQALNLIFENRLLHDKVQATNELKDTLSDLKNKKEQILNKVKLLLHKSNELNKLSCNSQNYDTILESSKYDKIKEKSNNYEKEKENLGINFDVKAMEEQFNNDIKDIEKLENNYKHSEKDNYNFSEENNNILQSKKKLKELTNAFNAEIKKIEDKIIEKNGLINKLIETRKDCMLFTYKTLVETLKIKTTDYSKFITSATKFSKEFLKYIDATSNSLNDDINTLQTKYDLNQINKHVASMVADATNDNNNLIEKEKEATKTINNLTELFTIDSNKIDADGLHNNKIQIIYFNSELHKSIDSIKQLYKKMHAFKLLNIGHINKKYFDISKEFDNILQLQESELTANLNDLKEIGQKISDKKKQFLHALSETPIPNFNTLKEIYHDIVKYKNQIDEIENITNEENENITLYMDIITKLMKKVQSILNFVTTYENDSNIIKQHIQDNNENDVSKIKESLETTIQSFQKILNKLNEIKAQFYDNNNINNVISTISQDVNDVKKHISKDLTIENELIQIQKSLEDIKKSTYDIRSEQITKYVNPIHDYVEQQTKKIQNNPNKDEIDDLIQEIVNYNKESELKLPTIINNKDNVTPIISRIDKVINLIKSEYNNNDNVSYNVAKKLEEDANNIIRDLDTSHNMLNDLIQKNFKIIDDLKNKKQEIENRNNLQTINREQEITQTEHVNNTYHHDINDINDVIDINDINDTNDINQNHQNSSSDKKDSSKTRNTGNTIRYAGAIAFGLVTFYVIIRIKEKKDKDEMEFDKSKGFYDGGESTLFEREDEVIEIDMNEDLSFN</sequence>
<feature type="signal peptide" evidence="4">
    <location>
        <begin position="1"/>
        <end position="22"/>
    </location>
</feature>
<feature type="coiled-coil region" evidence="1">
    <location>
        <begin position="1994"/>
        <end position="2133"/>
    </location>
</feature>
<dbReference type="Proteomes" id="UP000072904">
    <property type="component" value="Chromosome 1"/>
</dbReference>
<keyword evidence="3" id="KW-0812">Transmembrane</keyword>
<feature type="domain" description="Rh5 coiled-coil" evidence="5">
    <location>
        <begin position="192"/>
        <end position="443"/>
    </location>
</feature>
<feature type="chain" id="PRO_5001727760" evidence="4">
    <location>
        <begin position="23"/>
        <end position="2771"/>
    </location>
</feature>
<dbReference type="InterPro" id="IPR041668">
    <property type="entry name" value="Rh5_CC"/>
</dbReference>
<dbReference type="VEuPathDB" id="PlasmoDB:PY17X_0101221"/>
<keyword evidence="3" id="KW-1133">Transmembrane helix</keyword>
<dbReference type="InterPro" id="IPR006499">
    <property type="entry name" value="Reticulocyte-bd"/>
</dbReference>
<feature type="coiled-coil region" evidence="1">
    <location>
        <begin position="2356"/>
        <end position="2383"/>
    </location>
</feature>
<dbReference type="Pfam" id="PF18515">
    <property type="entry name" value="Rh5"/>
    <property type="match status" value="1"/>
</dbReference>
<evidence type="ECO:0000256" key="3">
    <source>
        <dbReference type="SAM" id="Phobius"/>
    </source>
</evidence>
<reference evidence="6 7" key="1">
    <citation type="journal article" date="2014" name="BMC Biol.">
        <title>A comprehensive evaluation of rodent malaria parasite genomes and gene expression.</title>
        <authorList>
            <person name="Otto T.D."/>
            <person name="Bohme U."/>
            <person name="Jackson A.P."/>
            <person name="Hunt M."/>
            <person name="Franke-Fayard B."/>
            <person name="Hoeijmakers W.A."/>
            <person name="Religa A.A."/>
            <person name="Robertson L."/>
            <person name="Sanders M."/>
            <person name="Ogun S.A."/>
            <person name="Cunningham D."/>
            <person name="Erhart A."/>
            <person name="Billker O."/>
            <person name="Khan S.M."/>
            <person name="Stunnenberg H.G."/>
            <person name="Langhorne J."/>
            <person name="Holder A.A."/>
            <person name="Waters A.P."/>
            <person name="Newbold C.I."/>
            <person name="Pain A."/>
            <person name="Berriman M."/>
            <person name="Janse C.J."/>
        </authorList>
    </citation>
    <scope>NUCLEOTIDE SEQUENCE [LARGE SCALE GENOMIC DNA]</scope>
    <source>
        <strain evidence="6 7">YM</strain>
    </source>
</reference>
<accession>A0A077XZP2</accession>
<feature type="region of interest" description="Disordered" evidence="2">
    <location>
        <begin position="2680"/>
        <end position="2703"/>
    </location>
</feature>
<feature type="coiled-coil region" evidence="1">
    <location>
        <begin position="1647"/>
        <end position="1698"/>
    </location>
</feature>
<feature type="coiled-coil region" evidence="1">
    <location>
        <begin position="2219"/>
        <end position="2246"/>
    </location>
</feature>
<evidence type="ECO:0000313" key="7">
    <source>
        <dbReference type="Proteomes" id="UP000072904"/>
    </source>
</evidence>
<dbReference type="VEuPathDB" id="PlasmoDB:PY06018"/>
<dbReference type="VEuPathDB" id="PlasmoDB:PYYM_0100400"/>
<dbReference type="VEuPathDB" id="PlasmoDB:PY04438"/>
<feature type="coiled-coil region" evidence="1">
    <location>
        <begin position="553"/>
        <end position="622"/>
    </location>
</feature>
<protein>
    <submittedName>
        <fullName evidence="6">Reticulocyte binding protein, putative</fullName>
    </submittedName>
</protein>
<evidence type="ECO:0000256" key="4">
    <source>
        <dbReference type="SAM" id="SignalP"/>
    </source>
</evidence>
<evidence type="ECO:0000259" key="5">
    <source>
        <dbReference type="Pfam" id="PF18515"/>
    </source>
</evidence>
<name>A0A077XZP2_PLAYE</name>
<feature type="coiled-coil region" evidence="1">
    <location>
        <begin position="1559"/>
        <end position="1586"/>
    </location>
</feature>
<feature type="coiled-coil region" evidence="1">
    <location>
        <begin position="1362"/>
        <end position="1400"/>
    </location>
</feature>
<gene>
    <name evidence="6" type="ORF">PYYM_0100400</name>
</gene>
<feature type="coiled-coil region" evidence="1">
    <location>
        <begin position="749"/>
        <end position="776"/>
    </location>
</feature>
<feature type="coiled-coil region" evidence="1">
    <location>
        <begin position="1075"/>
        <end position="1263"/>
    </location>
</feature>
<feature type="transmembrane region" description="Helical" evidence="3">
    <location>
        <begin position="2708"/>
        <end position="2725"/>
    </location>
</feature>
<dbReference type="EMBL" id="LK934629">
    <property type="protein sequence ID" value="CDU15839.1"/>
    <property type="molecule type" value="Genomic_DNA"/>
</dbReference>
<dbReference type="NCBIfam" id="TIGR01612">
    <property type="entry name" value="235kDa-fam"/>
    <property type="match status" value="1"/>
</dbReference>